<dbReference type="PANTHER" id="PTHR10099">
    <property type="entry name" value="PHOSPHORIBOSYLFORMYLGLYCINAMIDINE SYNTHASE"/>
    <property type="match status" value="1"/>
</dbReference>
<protein>
    <submittedName>
        <fullName evidence="1">Uncharacterized protein</fullName>
    </submittedName>
</protein>
<proteinExistence type="predicted"/>
<organism evidence="1 2">
    <name type="scientific">Lithospermum erythrorhizon</name>
    <name type="common">Purple gromwell</name>
    <name type="synonym">Lithospermum officinale var. erythrorhizon</name>
    <dbReference type="NCBI Taxonomy" id="34254"/>
    <lineage>
        <taxon>Eukaryota</taxon>
        <taxon>Viridiplantae</taxon>
        <taxon>Streptophyta</taxon>
        <taxon>Embryophyta</taxon>
        <taxon>Tracheophyta</taxon>
        <taxon>Spermatophyta</taxon>
        <taxon>Magnoliopsida</taxon>
        <taxon>eudicotyledons</taxon>
        <taxon>Gunneridae</taxon>
        <taxon>Pentapetalae</taxon>
        <taxon>asterids</taxon>
        <taxon>lamiids</taxon>
        <taxon>Boraginales</taxon>
        <taxon>Boraginaceae</taxon>
        <taxon>Boraginoideae</taxon>
        <taxon>Lithospermeae</taxon>
        <taxon>Lithospermum</taxon>
    </lineage>
</organism>
<keyword evidence="2" id="KW-1185">Reference proteome</keyword>
<dbReference type="EMBL" id="BAABME010005071">
    <property type="protein sequence ID" value="GAA0164521.1"/>
    <property type="molecule type" value="Genomic_DNA"/>
</dbReference>
<name>A0AAV3QMP4_LITER</name>
<dbReference type="GO" id="GO:0004642">
    <property type="term" value="F:phosphoribosylformylglycinamidine synthase activity"/>
    <property type="evidence" value="ECO:0007669"/>
    <property type="project" value="TreeGrafter"/>
</dbReference>
<dbReference type="AlphaFoldDB" id="A0AAV3QMP4"/>
<dbReference type="PANTHER" id="PTHR10099:SF1">
    <property type="entry name" value="PHOSPHORIBOSYLFORMYLGLYCINAMIDINE SYNTHASE"/>
    <property type="match status" value="1"/>
</dbReference>
<dbReference type="Proteomes" id="UP001454036">
    <property type="component" value="Unassembled WGS sequence"/>
</dbReference>
<comment type="caution">
    <text evidence="1">The sequence shown here is derived from an EMBL/GenBank/DDBJ whole genome shotgun (WGS) entry which is preliminary data.</text>
</comment>
<dbReference type="GO" id="GO:0005737">
    <property type="term" value="C:cytoplasm"/>
    <property type="evidence" value="ECO:0007669"/>
    <property type="project" value="TreeGrafter"/>
</dbReference>
<dbReference type="GO" id="GO:0006164">
    <property type="term" value="P:purine nucleotide biosynthetic process"/>
    <property type="evidence" value="ECO:0007669"/>
    <property type="project" value="TreeGrafter"/>
</dbReference>
<sequence>MQIVKNTLMENPNNYIIGFKDNSSAIKEFMVKQLTPLQPGLTCSLDVVTRDLDILFTSETHNFPYAVEHYPNRRSNLSHNNGDAEMAQKRTLLFVLVSNWEKKTPLLAFMIRVLVETPMLY</sequence>
<reference evidence="1 2" key="1">
    <citation type="submission" date="2024-01" db="EMBL/GenBank/DDBJ databases">
        <title>The complete chloroplast genome sequence of Lithospermum erythrorhizon: insights into the phylogenetic relationship among Boraginaceae species and the maternal lineages of purple gromwells.</title>
        <authorList>
            <person name="Okada T."/>
            <person name="Watanabe K."/>
        </authorList>
    </citation>
    <scope>NUCLEOTIDE SEQUENCE [LARGE SCALE GENOMIC DNA]</scope>
</reference>
<gene>
    <name evidence="1" type="ORF">LIER_20132</name>
</gene>
<evidence type="ECO:0000313" key="2">
    <source>
        <dbReference type="Proteomes" id="UP001454036"/>
    </source>
</evidence>
<accession>A0AAV3QMP4</accession>
<evidence type="ECO:0000313" key="1">
    <source>
        <dbReference type="EMBL" id="GAA0164521.1"/>
    </source>
</evidence>